<dbReference type="Proteomes" id="UP000230557">
    <property type="component" value="Unassembled WGS sequence"/>
</dbReference>
<evidence type="ECO:0000313" key="7">
    <source>
        <dbReference type="EMBL" id="PIR97535.1"/>
    </source>
</evidence>
<dbReference type="InterPro" id="IPR036390">
    <property type="entry name" value="WH_DNA-bd_sf"/>
</dbReference>
<dbReference type="InterPro" id="IPR036388">
    <property type="entry name" value="WH-like_DNA-bd_sf"/>
</dbReference>
<proteinExistence type="inferred from homology"/>
<keyword evidence="2 5" id="KW-0805">Transcription regulation</keyword>
<name>A0A2H0VEL4_9BACT</name>
<dbReference type="AlphaFoldDB" id="A0A2H0VEL4"/>
<keyword evidence="4 5" id="KW-0804">Transcription</keyword>
<reference evidence="8" key="1">
    <citation type="submission" date="2017-09" db="EMBL/GenBank/DDBJ databases">
        <title>Depth-based differentiation of microbial function through sediment-hosted aquifers and enrichment of novel symbionts in the deep terrestrial subsurface.</title>
        <authorList>
            <person name="Probst A.J."/>
            <person name="Ladd B."/>
            <person name="Jarett J.K."/>
            <person name="Geller-Mcgrath D.E."/>
            <person name="Sieber C.M.K."/>
            <person name="Emerson J.B."/>
            <person name="Anantharaman K."/>
            <person name="Thomas B.C."/>
            <person name="Malmstrom R."/>
            <person name="Stieglmeier M."/>
            <person name="Klingl A."/>
            <person name="Woyke T."/>
            <person name="Ryan C.M."/>
            <person name="Banfield J.F."/>
        </authorList>
    </citation>
    <scope>NUCLEOTIDE SEQUENCE [LARGE SCALE GENOMIC DNA]</scope>
</reference>
<dbReference type="Pfam" id="PF01628">
    <property type="entry name" value="HrcA"/>
    <property type="match status" value="1"/>
</dbReference>
<sequence length="246" mass="27498">MTFKQKITSRQAKVLAAIVKEYTGNPTPIGSKTLEDVYSFGFSSATIRNEMKALEKAGYITHPHTSAGRIPTDEGYRYFISELMKHVELTRKEQVRLQQEVKKLQKQHYELGRTLTRLLADNSKSAVFTLLPEATSVSGFSNIVDSDIPQENLKQVAYFFDNLDRDCKALVKKEITDVQTFIGDKSPIPLSRNVSMIVSQVILPDGQKGLVGIVGSKRMKYAKNISLLEYVSKLLSGGLGAYLIIF</sequence>
<keyword evidence="3 5" id="KW-0346">Stress response</keyword>
<evidence type="ECO:0000256" key="3">
    <source>
        <dbReference type="ARBA" id="ARBA00023016"/>
    </source>
</evidence>
<gene>
    <name evidence="5" type="primary">hrcA</name>
    <name evidence="7" type="ORF">COT91_00895</name>
</gene>
<dbReference type="EMBL" id="PFAJ01000011">
    <property type="protein sequence ID" value="PIR97535.1"/>
    <property type="molecule type" value="Genomic_DNA"/>
</dbReference>
<dbReference type="PANTHER" id="PTHR34824">
    <property type="entry name" value="HEAT-INDUCIBLE TRANSCRIPTION REPRESSOR HRCA"/>
    <property type="match status" value="1"/>
</dbReference>
<dbReference type="InterPro" id="IPR021153">
    <property type="entry name" value="HrcA_C"/>
</dbReference>
<dbReference type="InterPro" id="IPR029016">
    <property type="entry name" value="GAF-like_dom_sf"/>
</dbReference>
<dbReference type="PANTHER" id="PTHR34824:SF1">
    <property type="entry name" value="HEAT-INDUCIBLE TRANSCRIPTION REPRESSOR HRCA"/>
    <property type="match status" value="1"/>
</dbReference>
<dbReference type="SUPFAM" id="SSF55781">
    <property type="entry name" value="GAF domain-like"/>
    <property type="match status" value="1"/>
</dbReference>
<dbReference type="GO" id="GO:0003677">
    <property type="term" value="F:DNA binding"/>
    <property type="evidence" value="ECO:0007669"/>
    <property type="project" value="InterPro"/>
</dbReference>
<comment type="similarity">
    <text evidence="5">Belongs to the HrcA family.</text>
</comment>
<evidence type="ECO:0000256" key="2">
    <source>
        <dbReference type="ARBA" id="ARBA00023015"/>
    </source>
</evidence>
<organism evidence="7 8">
    <name type="scientific">Candidatus Doudnabacteria bacterium CG10_big_fil_rev_8_21_14_0_10_41_10</name>
    <dbReference type="NCBI Taxonomy" id="1974551"/>
    <lineage>
        <taxon>Bacteria</taxon>
        <taxon>Candidatus Doudnaibacteriota</taxon>
    </lineage>
</organism>
<protein>
    <recommendedName>
        <fullName evidence="5">Heat-inducible transcription repressor HrcA</fullName>
    </recommendedName>
</protein>
<dbReference type="GO" id="GO:0045892">
    <property type="term" value="P:negative regulation of DNA-templated transcription"/>
    <property type="evidence" value="ECO:0007669"/>
    <property type="project" value="UniProtKB-UniRule"/>
</dbReference>
<evidence type="ECO:0000313" key="8">
    <source>
        <dbReference type="Proteomes" id="UP000230557"/>
    </source>
</evidence>
<comment type="caution">
    <text evidence="7">The sequence shown here is derived from an EMBL/GenBank/DDBJ whole genome shotgun (WGS) entry which is preliminary data.</text>
</comment>
<evidence type="ECO:0000259" key="6">
    <source>
        <dbReference type="Pfam" id="PF01628"/>
    </source>
</evidence>
<evidence type="ECO:0000256" key="4">
    <source>
        <dbReference type="ARBA" id="ARBA00023163"/>
    </source>
</evidence>
<accession>A0A2H0VEL4</accession>
<evidence type="ECO:0000256" key="5">
    <source>
        <dbReference type="HAMAP-Rule" id="MF_00081"/>
    </source>
</evidence>
<comment type="function">
    <text evidence="5">Negative regulator of class I heat shock genes (grpE-dnaK-dnaJ and groELS operons). Prevents heat-shock induction of these operons.</text>
</comment>
<dbReference type="InterPro" id="IPR002571">
    <property type="entry name" value="HrcA"/>
</dbReference>
<dbReference type="Gene3D" id="3.30.450.40">
    <property type="match status" value="1"/>
</dbReference>
<dbReference type="HAMAP" id="MF_00081">
    <property type="entry name" value="HrcA"/>
    <property type="match status" value="1"/>
</dbReference>
<dbReference type="Gene3D" id="1.10.10.10">
    <property type="entry name" value="Winged helix-like DNA-binding domain superfamily/Winged helix DNA-binding domain"/>
    <property type="match status" value="1"/>
</dbReference>
<evidence type="ECO:0000256" key="1">
    <source>
        <dbReference type="ARBA" id="ARBA00022491"/>
    </source>
</evidence>
<feature type="domain" description="Heat-inducible transcription repressor HrcA C-terminal" evidence="6">
    <location>
        <begin position="94"/>
        <end position="225"/>
    </location>
</feature>
<keyword evidence="1 5" id="KW-0678">Repressor</keyword>
<dbReference type="SUPFAM" id="SSF46785">
    <property type="entry name" value="Winged helix' DNA-binding domain"/>
    <property type="match status" value="1"/>
</dbReference>